<gene>
    <name evidence="1" type="ORF">Vau01_109570</name>
</gene>
<comment type="caution">
    <text evidence="1">The sequence shown here is derived from an EMBL/GenBank/DDBJ whole genome shotgun (WGS) entry which is preliminary data.</text>
</comment>
<sequence length="59" mass="6785">MEQLIAALVRRWCRGRRRRLRRCPVLPVRRLPADLEAVPVLDLARLDSSGRLSARPLLA</sequence>
<proteinExistence type="predicted"/>
<protein>
    <submittedName>
        <fullName evidence="1">Uncharacterized protein</fullName>
    </submittedName>
</protein>
<organism evidence="1 2">
    <name type="scientific">Virgisporangium aurantiacum</name>
    <dbReference type="NCBI Taxonomy" id="175570"/>
    <lineage>
        <taxon>Bacteria</taxon>
        <taxon>Bacillati</taxon>
        <taxon>Actinomycetota</taxon>
        <taxon>Actinomycetes</taxon>
        <taxon>Micromonosporales</taxon>
        <taxon>Micromonosporaceae</taxon>
        <taxon>Virgisporangium</taxon>
    </lineage>
</organism>
<reference evidence="1" key="1">
    <citation type="submission" date="2021-01" db="EMBL/GenBank/DDBJ databases">
        <title>Whole genome shotgun sequence of Virgisporangium aurantiacum NBRC 16421.</title>
        <authorList>
            <person name="Komaki H."/>
            <person name="Tamura T."/>
        </authorList>
    </citation>
    <scope>NUCLEOTIDE SEQUENCE</scope>
    <source>
        <strain evidence="1">NBRC 16421</strain>
    </source>
</reference>
<dbReference type="AlphaFoldDB" id="A0A8J3ZL15"/>
<accession>A0A8J3ZL15</accession>
<evidence type="ECO:0000313" key="1">
    <source>
        <dbReference type="EMBL" id="GIJ63441.1"/>
    </source>
</evidence>
<evidence type="ECO:0000313" key="2">
    <source>
        <dbReference type="Proteomes" id="UP000612585"/>
    </source>
</evidence>
<dbReference type="Proteomes" id="UP000612585">
    <property type="component" value="Unassembled WGS sequence"/>
</dbReference>
<keyword evidence="2" id="KW-1185">Reference proteome</keyword>
<dbReference type="RefSeq" id="WP_204009954.1">
    <property type="nucleotide sequence ID" value="NZ_BOPG01000094.1"/>
</dbReference>
<dbReference type="EMBL" id="BOPG01000094">
    <property type="protein sequence ID" value="GIJ63441.1"/>
    <property type="molecule type" value="Genomic_DNA"/>
</dbReference>
<name>A0A8J3ZL15_9ACTN</name>